<organism evidence="1 2">
    <name type="scientific">Cryptotermes secundus</name>
    <dbReference type="NCBI Taxonomy" id="105785"/>
    <lineage>
        <taxon>Eukaryota</taxon>
        <taxon>Metazoa</taxon>
        <taxon>Ecdysozoa</taxon>
        <taxon>Arthropoda</taxon>
        <taxon>Hexapoda</taxon>
        <taxon>Insecta</taxon>
        <taxon>Pterygota</taxon>
        <taxon>Neoptera</taxon>
        <taxon>Polyneoptera</taxon>
        <taxon>Dictyoptera</taxon>
        <taxon>Blattodea</taxon>
        <taxon>Blattoidea</taxon>
        <taxon>Termitoidae</taxon>
        <taxon>Kalotermitidae</taxon>
        <taxon>Cryptotermitinae</taxon>
        <taxon>Cryptotermes</taxon>
    </lineage>
</organism>
<sequence>MKTFVQQRWMMKRNSQLISGLYCIFSLCCLLPISANPVSDSSSPVTRHSKVISPKLMNQHIISTSAGTFEEIGEQRVNCNCLEKVPKALTAQIEHTVTESDQNEAESLTNVILSKIPIRIRNLVKQSNQGSGSSKESTNKFNYSSKRDFAHSVSEISADHTIFCNKQGLQQMEYFKLNNQIPWANQDYEETYAPGFQYTNLRLPYNQRTESSITNKYYTGSSQEDGNRISDAYLKTRYNVRNRFRLHLPRVVVLSLVKPTTTNLIWQALSVNSNTQQDSLAMSEVNTGNELEPIQEVKKNVFTSRGWGAQGMPFNVLYMYTRQHKKPVPTSEVARAERLVAPAPLQDFPTTSPDRQVVRNALSSTVTTGSNGGVGGGGGGGKSPLSPRWYYSIIPHFHATYGWGRNGK</sequence>
<dbReference type="EMBL" id="NEVH01002148">
    <property type="protein sequence ID" value="PNF42497.1"/>
    <property type="molecule type" value="Genomic_DNA"/>
</dbReference>
<keyword evidence="2" id="KW-1185">Reference proteome</keyword>
<dbReference type="InParanoid" id="A0A2J7RNT1"/>
<dbReference type="OrthoDB" id="6591549at2759"/>
<evidence type="ECO:0000313" key="1">
    <source>
        <dbReference type="EMBL" id="PNF42497.1"/>
    </source>
</evidence>
<dbReference type="AlphaFoldDB" id="A0A2J7RNT1"/>
<gene>
    <name evidence="1" type="ORF">B7P43_G08753</name>
</gene>
<dbReference type="Proteomes" id="UP000235965">
    <property type="component" value="Unassembled WGS sequence"/>
</dbReference>
<evidence type="ECO:0000313" key="2">
    <source>
        <dbReference type="Proteomes" id="UP000235965"/>
    </source>
</evidence>
<comment type="caution">
    <text evidence="1">The sequence shown here is derived from an EMBL/GenBank/DDBJ whole genome shotgun (WGS) entry which is preliminary data.</text>
</comment>
<name>A0A2J7RNT1_9NEOP</name>
<dbReference type="STRING" id="105785.A0A2J7RNT1"/>
<accession>A0A2J7RNT1</accession>
<protein>
    <submittedName>
        <fullName evidence="1">Uncharacterized protein</fullName>
    </submittedName>
</protein>
<proteinExistence type="predicted"/>
<reference evidence="1 2" key="1">
    <citation type="submission" date="2017-12" db="EMBL/GenBank/DDBJ databases">
        <title>Hemimetabolous genomes reveal molecular basis of termite eusociality.</title>
        <authorList>
            <person name="Harrison M.C."/>
            <person name="Jongepier E."/>
            <person name="Robertson H.M."/>
            <person name="Arning N."/>
            <person name="Bitard-Feildel T."/>
            <person name="Chao H."/>
            <person name="Childers C.P."/>
            <person name="Dinh H."/>
            <person name="Doddapaneni H."/>
            <person name="Dugan S."/>
            <person name="Gowin J."/>
            <person name="Greiner C."/>
            <person name="Han Y."/>
            <person name="Hu H."/>
            <person name="Hughes D.S.T."/>
            <person name="Huylmans A.-K."/>
            <person name="Kemena C."/>
            <person name="Kremer L.P.M."/>
            <person name="Lee S.L."/>
            <person name="Lopez-Ezquerra A."/>
            <person name="Mallet L."/>
            <person name="Monroy-Kuhn J.M."/>
            <person name="Moser A."/>
            <person name="Murali S.C."/>
            <person name="Muzny D.M."/>
            <person name="Otani S."/>
            <person name="Piulachs M.-D."/>
            <person name="Poelchau M."/>
            <person name="Qu J."/>
            <person name="Schaub F."/>
            <person name="Wada-Katsumata A."/>
            <person name="Worley K.C."/>
            <person name="Xie Q."/>
            <person name="Ylla G."/>
            <person name="Poulsen M."/>
            <person name="Gibbs R.A."/>
            <person name="Schal C."/>
            <person name="Richards S."/>
            <person name="Belles X."/>
            <person name="Korb J."/>
            <person name="Bornberg-Bauer E."/>
        </authorList>
    </citation>
    <scope>NUCLEOTIDE SEQUENCE [LARGE SCALE GENOMIC DNA]</scope>
    <source>
        <tissue evidence="1">Whole body</tissue>
    </source>
</reference>